<dbReference type="Proteomes" id="UP001597206">
    <property type="component" value="Unassembled WGS sequence"/>
</dbReference>
<feature type="signal peptide" evidence="1">
    <location>
        <begin position="1"/>
        <end position="20"/>
    </location>
</feature>
<protein>
    <submittedName>
        <fullName evidence="2">Uncharacterized protein</fullName>
    </submittedName>
</protein>
<keyword evidence="3" id="KW-1185">Reference proteome</keyword>
<reference evidence="3" key="1">
    <citation type="journal article" date="2019" name="Int. J. Syst. Evol. Microbiol.">
        <title>The Global Catalogue of Microorganisms (GCM) 10K type strain sequencing project: providing services to taxonomists for standard genome sequencing and annotation.</title>
        <authorList>
            <consortium name="The Broad Institute Genomics Platform"/>
            <consortium name="The Broad Institute Genome Sequencing Center for Infectious Disease"/>
            <person name="Wu L."/>
            <person name="Ma J."/>
        </authorList>
    </citation>
    <scope>NUCLEOTIDE SEQUENCE [LARGE SCALE GENOMIC DNA]</scope>
    <source>
        <strain evidence="3">CCUG 58411</strain>
    </source>
</reference>
<proteinExistence type="predicted"/>
<organism evidence="2 3">
    <name type="scientific">Methylophilus flavus</name>
    <dbReference type="NCBI Taxonomy" id="640084"/>
    <lineage>
        <taxon>Bacteria</taxon>
        <taxon>Pseudomonadati</taxon>
        <taxon>Pseudomonadota</taxon>
        <taxon>Betaproteobacteria</taxon>
        <taxon>Nitrosomonadales</taxon>
        <taxon>Methylophilaceae</taxon>
        <taxon>Methylophilus</taxon>
    </lineage>
</organism>
<name>A0ABW3PGQ1_9PROT</name>
<evidence type="ECO:0000256" key="1">
    <source>
        <dbReference type="SAM" id="SignalP"/>
    </source>
</evidence>
<evidence type="ECO:0000313" key="3">
    <source>
        <dbReference type="Proteomes" id="UP001597206"/>
    </source>
</evidence>
<sequence length="124" mass="13743">MRVSKHFLFVLLLTCQSCLAESLEQGPARLVETDDSLCLAHGGKLVSVQLTDAATILQEGPVEVWVDRWFMQVQTADHTRHILTAEEPEKELGCSHSLAGPQHWTLSTIKRLPVAGAPFRKESP</sequence>
<evidence type="ECO:0000313" key="2">
    <source>
        <dbReference type="EMBL" id="MFD1123530.1"/>
    </source>
</evidence>
<dbReference type="RefSeq" id="WP_379035321.1">
    <property type="nucleotide sequence ID" value="NZ_JBHTLN010000007.1"/>
</dbReference>
<comment type="caution">
    <text evidence="2">The sequence shown here is derived from an EMBL/GenBank/DDBJ whole genome shotgun (WGS) entry which is preliminary data.</text>
</comment>
<gene>
    <name evidence="2" type="ORF">ACFQ2T_13530</name>
</gene>
<keyword evidence="1" id="KW-0732">Signal</keyword>
<feature type="chain" id="PRO_5046833150" evidence="1">
    <location>
        <begin position="21"/>
        <end position="124"/>
    </location>
</feature>
<accession>A0ABW3PGQ1</accession>
<dbReference type="EMBL" id="JBHTLN010000007">
    <property type="protein sequence ID" value="MFD1123530.1"/>
    <property type="molecule type" value="Genomic_DNA"/>
</dbReference>